<dbReference type="InterPro" id="IPR024230">
    <property type="entry name" value="GspL_cyto_dom"/>
</dbReference>
<keyword evidence="9" id="KW-0472">Membrane</keyword>
<dbReference type="InterPro" id="IPR043129">
    <property type="entry name" value="ATPase_NBD"/>
</dbReference>
<keyword evidence="3 10" id="KW-0813">Transport</keyword>
<evidence type="ECO:0000259" key="11">
    <source>
        <dbReference type="Pfam" id="PF05134"/>
    </source>
</evidence>
<organism evidence="13 14">
    <name type="scientific">Cellvibrio mixtus</name>
    <dbReference type="NCBI Taxonomy" id="39650"/>
    <lineage>
        <taxon>Bacteria</taxon>
        <taxon>Pseudomonadati</taxon>
        <taxon>Pseudomonadota</taxon>
        <taxon>Gammaproteobacteria</taxon>
        <taxon>Cellvibrionales</taxon>
        <taxon>Cellvibrionaceae</taxon>
        <taxon>Cellvibrio</taxon>
    </lineage>
</organism>
<evidence type="ECO:0000256" key="9">
    <source>
        <dbReference type="ARBA" id="ARBA00023136"/>
    </source>
</evidence>
<comment type="function">
    <text evidence="10">Inner membrane component of the type II secretion system required for the energy-dependent secretion of extracellular factors such as proteases and toxins from the periplasm.</text>
</comment>
<dbReference type="GO" id="GO:0015627">
    <property type="term" value="C:type II protein secretion system complex"/>
    <property type="evidence" value="ECO:0007669"/>
    <property type="project" value="InterPro"/>
</dbReference>
<comment type="similarity">
    <text evidence="2 10">Belongs to the GSP L family.</text>
</comment>
<keyword evidence="4" id="KW-1003">Cell membrane</keyword>
<evidence type="ECO:0000256" key="10">
    <source>
        <dbReference type="PIRNR" id="PIRNR015761"/>
    </source>
</evidence>
<evidence type="ECO:0000259" key="12">
    <source>
        <dbReference type="Pfam" id="PF12693"/>
    </source>
</evidence>
<dbReference type="PIRSF" id="PIRSF015761">
    <property type="entry name" value="Protein_L"/>
    <property type="match status" value="1"/>
</dbReference>
<keyword evidence="6" id="KW-0812">Transmembrane</keyword>
<reference evidence="14" key="1">
    <citation type="submission" date="2017-05" db="EMBL/GenBank/DDBJ databases">
        <authorList>
            <person name="Barney B.M."/>
        </authorList>
    </citation>
    <scope>NUCLEOTIDE SEQUENCE [LARGE SCALE GENOMIC DNA]</scope>
    <source>
        <strain evidence="14">PSBB022</strain>
    </source>
</reference>
<evidence type="ECO:0000256" key="1">
    <source>
        <dbReference type="ARBA" id="ARBA00004377"/>
    </source>
</evidence>
<evidence type="ECO:0000256" key="2">
    <source>
        <dbReference type="ARBA" id="ARBA00005318"/>
    </source>
</evidence>
<evidence type="ECO:0000256" key="5">
    <source>
        <dbReference type="ARBA" id="ARBA00022519"/>
    </source>
</evidence>
<keyword evidence="5" id="KW-0997">Cell inner membrane</keyword>
<comment type="caution">
    <text evidence="13">The sequence shown here is derived from an EMBL/GenBank/DDBJ whole genome shotgun (WGS) entry which is preliminary data.</text>
</comment>
<sequence length="431" mass="46801">MNTELEQIMSMQLVLSVNTSDDGKSLADSFRWCWLGADGTPANDTIASGDREALRAALSDQAANPLSAWVILPGSRVNTRQLEYSDKEKKHLRNLLPFQLEDSVVGDVEDLHFALGTPADGKIVVAYADKTWLQAAFAELAALGIEVTRCWSAPLIQPLALDASTQPGEHWTLGLFEGQLHLRYLPTMGFSVAYAQGRLALQMLLADQVRGEQLPALHLRAASEQDLAALVEMIPAGLHEQIASQSLADPWALDFTNSSIDLCQGDFSQRLPIERWWKLWRSIAIFAGVCVAVYLGTLGYEIHKLGAENLKIRQQIEAAARVVIPQGRVVDAEKQLSTILRQSQPAGQSASVMSLLAVALPPIADSPNVSIKGISYTGDTGELNINIQADSFGAFETLSQKIRDQGLNAEVLSANAQGNVQTARLKVSKNP</sequence>
<feature type="domain" description="GspL cytoplasmic actin-ATPase-like" evidence="11">
    <location>
        <begin position="50"/>
        <end position="192"/>
    </location>
</feature>
<dbReference type="Pfam" id="PF12693">
    <property type="entry name" value="GspL_C"/>
    <property type="match status" value="1"/>
</dbReference>
<dbReference type="EMBL" id="NHNI01000001">
    <property type="protein sequence ID" value="OZY87797.1"/>
    <property type="molecule type" value="Genomic_DNA"/>
</dbReference>
<dbReference type="NCBIfam" id="TIGR01709">
    <property type="entry name" value="typeII_sec_gspL"/>
    <property type="match status" value="1"/>
</dbReference>
<dbReference type="InterPro" id="IPR025691">
    <property type="entry name" value="GspL_pp_dom"/>
</dbReference>
<accession>A0A266QD47</accession>
<dbReference type="AlphaFoldDB" id="A0A266QD47"/>
<keyword evidence="7 10" id="KW-0653">Protein transport</keyword>
<dbReference type="GO" id="GO:0005886">
    <property type="term" value="C:plasma membrane"/>
    <property type="evidence" value="ECO:0007669"/>
    <property type="project" value="UniProtKB-SubCell"/>
</dbReference>
<evidence type="ECO:0000256" key="4">
    <source>
        <dbReference type="ARBA" id="ARBA00022475"/>
    </source>
</evidence>
<evidence type="ECO:0000256" key="6">
    <source>
        <dbReference type="ARBA" id="ARBA00022692"/>
    </source>
</evidence>
<evidence type="ECO:0000256" key="7">
    <source>
        <dbReference type="ARBA" id="ARBA00022927"/>
    </source>
</evidence>
<protein>
    <recommendedName>
        <fullName evidence="10">Type II secretion system protein L</fullName>
        <shortName evidence="10">T2SS protein L</shortName>
    </recommendedName>
</protein>
<dbReference type="Pfam" id="PF05134">
    <property type="entry name" value="T2SSL"/>
    <property type="match status" value="1"/>
</dbReference>
<keyword evidence="14" id="KW-1185">Reference proteome</keyword>
<keyword evidence="8" id="KW-1133">Transmembrane helix</keyword>
<evidence type="ECO:0000313" key="13">
    <source>
        <dbReference type="EMBL" id="OZY87797.1"/>
    </source>
</evidence>
<evidence type="ECO:0000256" key="3">
    <source>
        <dbReference type="ARBA" id="ARBA00022448"/>
    </source>
</evidence>
<dbReference type="Gene3D" id="3.30.1360.100">
    <property type="entry name" value="General secretion pathway protein M, EpsM"/>
    <property type="match status" value="1"/>
</dbReference>
<feature type="domain" description="GspL periplasmic" evidence="12">
    <location>
        <begin position="277"/>
        <end position="427"/>
    </location>
</feature>
<comment type="subcellular location">
    <subcellularLocation>
        <location evidence="1">Cell inner membrane</location>
        <topology evidence="1">Single-pass membrane protein</topology>
    </subcellularLocation>
</comment>
<proteinExistence type="inferred from homology"/>
<dbReference type="InterPro" id="IPR007812">
    <property type="entry name" value="T2SS_protein-GspL"/>
</dbReference>
<name>A0A266QD47_9GAMM</name>
<dbReference type="GO" id="GO:0009276">
    <property type="term" value="C:Gram-negative-bacterium-type cell wall"/>
    <property type="evidence" value="ECO:0007669"/>
    <property type="project" value="InterPro"/>
</dbReference>
<dbReference type="GO" id="GO:0015628">
    <property type="term" value="P:protein secretion by the type II secretion system"/>
    <property type="evidence" value="ECO:0007669"/>
    <property type="project" value="InterPro"/>
</dbReference>
<dbReference type="CDD" id="cd24017">
    <property type="entry name" value="ASKHA_T2SSL_N"/>
    <property type="match status" value="1"/>
</dbReference>
<evidence type="ECO:0000313" key="14">
    <source>
        <dbReference type="Proteomes" id="UP000216101"/>
    </source>
</evidence>
<dbReference type="SUPFAM" id="SSF53067">
    <property type="entry name" value="Actin-like ATPase domain"/>
    <property type="match status" value="1"/>
</dbReference>
<evidence type="ECO:0000256" key="8">
    <source>
        <dbReference type="ARBA" id="ARBA00022989"/>
    </source>
</evidence>
<dbReference type="Gene3D" id="3.30.420.380">
    <property type="match status" value="1"/>
</dbReference>
<gene>
    <name evidence="13" type="ORF">CBP51_12805</name>
</gene>
<dbReference type="Proteomes" id="UP000216101">
    <property type="component" value="Unassembled WGS sequence"/>
</dbReference>